<dbReference type="EMBL" id="UINC01006103">
    <property type="protein sequence ID" value="SVA25509.1"/>
    <property type="molecule type" value="Genomic_DNA"/>
</dbReference>
<evidence type="ECO:0000256" key="14">
    <source>
        <dbReference type="ARBA" id="ARBA00048988"/>
    </source>
</evidence>
<dbReference type="Pfam" id="PF00270">
    <property type="entry name" value="DEAD"/>
    <property type="match status" value="1"/>
</dbReference>
<dbReference type="InterPro" id="IPR045562">
    <property type="entry name" value="RecG_dom3_C"/>
</dbReference>
<dbReference type="InterPro" id="IPR011545">
    <property type="entry name" value="DEAD/DEAH_box_helicase_dom"/>
</dbReference>
<dbReference type="Pfam" id="PF00271">
    <property type="entry name" value="Helicase_C"/>
    <property type="match status" value="1"/>
</dbReference>
<dbReference type="SMART" id="SM00490">
    <property type="entry name" value="HELICc"/>
    <property type="match status" value="1"/>
</dbReference>
<evidence type="ECO:0000259" key="17">
    <source>
        <dbReference type="PROSITE" id="PS51192"/>
    </source>
</evidence>
<evidence type="ECO:0000256" key="6">
    <source>
        <dbReference type="ARBA" id="ARBA00022806"/>
    </source>
</evidence>
<feature type="domain" description="Helicase C-terminal" evidence="18">
    <location>
        <begin position="476"/>
        <end position="642"/>
    </location>
</feature>
<dbReference type="PROSITE" id="PS51192">
    <property type="entry name" value="HELICASE_ATP_BIND_1"/>
    <property type="match status" value="1"/>
</dbReference>
<comment type="catalytic activity">
    <reaction evidence="14">
        <text>ATP + H2O = ADP + phosphate + H(+)</text>
        <dbReference type="Rhea" id="RHEA:13065"/>
        <dbReference type="ChEBI" id="CHEBI:15377"/>
        <dbReference type="ChEBI" id="CHEBI:15378"/>
        <dbReference type="ChEBI" id="CHEBI:30616"/>
        <dbReference type="ChEBI" id="CHEBI:43474"/>
        <dbReference type="ChEBI" id="CHEBI:456216"/>
        <dbReference type="EC" id="5.6.2.4"/>
    </reaction>
</comment>
<dbReference type="CDD" id="cd18811">
    <property type="entry name" value="SF2_C_RecG"/>
    <property type="match status" value="1"/>
</dbReference>
<dbReference type="Gene3D" id="3.40.50.300">
    <property type="entry name" value="P-loop containing nucleotide triphosphate hydrolases"/>
    <property type="match status" value="2"/>
</dbReference>
<dbReference type="PANTHER" id="PTHR47964">
    <property type="entry name" value="ATP-DEPENDENT DNA HELICASE HOMOLOG RECG, CHLOROPLASTIC"/>
    <property type="match status" value="1"/>
</dbReference>
<dbReference type="NCBIfam" id="NF008168">
    <property type="entry name" value="PRK10917.2-2"/>
    <property type="match status" value="1"/>
</dbReference>
<keyword evidence="5" id="KW-0378">Hydrolase</keyword>
<dbReference type="NCBIfam" id="TIGR00643">
    <property type="entry name" value="recG"/>
    <property type="match status" value="1"/>
</dbReference>
<evidence type="ECO:0000256" key="3">
    <source>
        <dbReference type="ARBA" id="ARBA00022741"/>
    </source>
</evidence>
<dbReference type="PROSITE" id="PS51194">
    <property type="entry name" value="HELICASE_CTER"/>
    <property type="match status" value="1"/>
</dbReference>
<dbReference type="GO" id="GO:0006281">
    <property type="term" value="P:DNA repair"/>
    <property type="evidence" value="ECO:0007669"/>
    <property type="project" value="UniProtKB-KW"/>
</dbReference>
<evidence type="ECO:0000256" key="10">
    <source>
        <dbReference type="ARBA" id="ARBA00023204"/>
    </source>
</evidence>
<keyword evidence="11" id="KW-0413">Isomerase</keyword>
<dbReference type="InterPro" id="IPR004609">
    <property type="entry name" value="ATP-dep_DNA_helicase_RecG"/>
</dbReference>
<dbReference type="Gene3D" id="2.40.50.140">
    <property type="entry name" value="Nucleic acid-binding proteins"/>
    <property type="match status" value="1"/>
</dbReference>
<dbReference type="NCBIfam" id="NF008165">
    <property type="entry name" value="PRK10917.1-3"/>
    <property type="match status" value="1"/>
</dbReference>
<sequence length="705" mass="79163">MSFSDGLDTSLQYLKGVGPRRSVDLINAGLTTVGDLLYRFPTRYEDRGQFQTVLELREGKTAGIAGTILTSHIRSTRRPQFKIFELLVEDSTGAVRATWFNQAFLSQILKPRQRVILFGKVETRSRGGGLQFVNPHYELLNSGIDESVAALETIHAGRIVPVYERSGKITTKMYRRFVHEALQRLPETLEDSLPPDLQRRLQLPAVRQALEQVHFPEKGTSIELLNRFRTPAQQRIIFEEFFCFQLGLATNRMEFTLDRKEEAMQVNDRIRRSALEVLPFRLTSGQKHALQEIAHDLQRRRAMNRLLQGDVGSGKTIVALLSAVIAMENGFQVAFMAPTELLAAQHAKTLNGLLAKSRFSTGLLTGSMQAKDRKRIVAQISKKEIDLVVGTQALLESPIKFQRLGLVVIDEQHRFGVVQRARLREKGLSPHVLVMTATPIPRTLALTAYGDLDVSVIKDLPPGRKPVTTIVRASSKHHEVYRFVGKELAAGRQAYVVYPLVEESSKMDLKAATEMADHLATKVFSKYKVTLIHGRLSQAVKDEAMSTFVRGECNVLVSTTVIEVGVDVPNATIMVIEHAERFGLAQLHQLRGRVGRGEDQAYCFLLYKAPLGEVASERLRSLTETTDGFELAERDLKLRGPGDFFGTRQSGVPTLRVGDLVRDYEIMEQARIESTGWLMTVSRDHILVKNMRKAWSERFGLVKIG</sequence>
<feature type="domain" description="Helicase ATP-binding" evidence="17">
    <location>
        <begin position="296"/>
        <end position="457"/>
    </location>
</feature>
<keyword evidence="9" id="KW-0233">DNA recombination</keyword>
<gene>
    <name evidence="19" type="ORF">METZ01_LOCUS78363</name>
</gene>
<keyword evidence="4" id="KW-0227">DNA damage</keyword>
<evidence type="ECO:0000256" key="13">
    <source>
        <dbReference type="ARBA" id="ARBA00034808"/>
    </source>
</evidence>
<dbReference type="EC" id="5.6.2.4" evidence="13"/>
<dbReference type="InterPro" id="IPR047112">
    <property type="entry name" value="RecG/Mfd"/>
</dbReference>
<dbReference type="GO" id="GO:0003677">
    <property type="term" value="F:DNA binding"/>
    <property type="evidence" value="ECO:0007669"/>
    <property type="project" value="UniProtKB-KW"/>
</dbReference>
<evidence type="ECO:0000256" key="5">
    <source>
        <dbReference type="ARBA" id="ARBA00022801"/>
    </source>
</evidence>
<accession>A0A381UBJ4</accession>
<keyword evidence="7" id="KW-0067">ATP-binding</keyword>
<dbReference type="AlphaFoldDB" id="A0A381UBJ4"/>
<evidence type="ECO:0000256" key="8">
    <source>
        <dbReference type="ARBA" id="ARBA00023125"/>
    </source>
</evidence>
<keyword evidence="10" id="KW-0234">DNA repair</keyword>
<keyword evidence="6" id="KW-0347">Helicase</keyword>
<dbReference type="CDD" id="cd04488">
    <property type="entry name" value="RecG_wedge_OBF"/>
    <property type="match status" value="1"/>
</dbReference>
<reference evidence="19" key="1">
    <citation type="submission" date="2018-05" db="EMBL/GenBank/DDBJ databases">
        <authorList>
            <person name="Lanie J.A."/>
            <person name="Ng W.-L."/>
            <person name="Kazmierczak K.M."/>
            <person name="Andrzejewski T.M."/>
            <person name="Davidsen T.M."/>
            <person name="Wayne K.J."/>
            <person name="Tettelin H."/>
            <person name="Glass J.I."/>
            <person name="Rusch D."/>
            <person name="Podicherti R."/>
            <person name="Tsui H.-C.T."/>
            <person name="Winkler M.E."/>
        </authorList>
    </citation>
    <scope>NUCLEOTIDE SEQUENCE</scope>
</reference>
<evidence type="ECO:0000256" key="15">
    <source>
        <dbReference type="ARBA" id="ARBA00049803"/>
    </source>
</evidence>
<dbReference type="SUPFAM" id="SSF52540">
    <property type="entry name" value="P-loop containing nucleoside triphosphate hydrolases"/>
    <property type="match status" value="2"/>
</dbReference>
<dbReference type="InterPro" id="IPR001650">
    <property type="entry name" value="Helicase_C-like"/>
</dbReference>
<dbReference type="SMART" id="SM00487">
    <property type="entry name" value="DEXDc"/>
    <property type="match status" value="1"/>
</dbReference>
<dbReference type="InterPro" id="IPR027417">
    <property type="entry name" value="P-loop_NTPase"/>
</dbReference>
<evidence type="ECO:0000256" key="11">
    <source>
        <dbReference type="ARBA" id="ARBA00023235"/>
    </source>
</evidence>
<dbReference type="PANTHER" id="PTHR47964:SF1">
    <property type="entry name" value="ATP-DEPENDENT DNA HELICASE HOMOLOG RECG, CHLOROPLASTIC"/>
    <property type="match status" value="1"/>
</dbReference>
<dbReference type="GO" id="GO:0016787">
    <property type="term" value="F:hydrolase activity"/>
    <property type="evidence" value="ECO:0007669"/>
    <property type="project" value="UniProtKB-KW"/>
</dbReference>
<dbReference type="GO" id="GO:0006310">
    <property type="term" value="P:DNA recombination"/>
    <property type="evidence" value="ECO:0007669"/>
    <property type="project" value="UniProtKB-KW"/>
</dbReference>
<evidence type="ECO:0000259" key="18">
    <source>
        <dbReference type="PROSITE" id="PS51194"/>
    </source>
</evidence>
<evidence type="ECO:0000256" key="4">
    <source>
        <dbReference type="ARBA" id="ARBA00022763"/>
    </source>
</evidence>
<dbReference type="InterPro" id="IPR014001">
    <property type="entry name" value="Helicase_ATP-bd"/>
</dbReference>
<protein>
    <recommendedName>
        <fullName evidence="2">ATP-dependent DNA helicase RecG</fullName>
        <ecNumber evidence="13">5.6.2.4</ecNumber>
    </recommendedName>
    <alternativeName>
        <fullName evidence="15">DNA branch migration protein RecG</fullName>
    </alternativeName>
    <alternativeName>
        <fullName evidence="16">Probable DNA 3'-5' helicase RecG</fullName>
    </alternativeName>
</protein>
<comment type="catalytic activity">
    <reaction evidence="12">
        <text>Couples ATP hydrolysis with the unwinding of duplex DNA by translocating in the 3'-5' direction.</text>
        <dbReference type="EC" id="5.6.2.4"/>
    </reaction>
</comment>
<evidence type="ECO:0000256" key="16">
    <source>
        <dbReference type="ARBA" id="ARBA00049819"/>
    </source>
</evidence>
<dbReference type="Pfam" id="PF19833">
    <property type="entry name" value="RecG_dom3_C"/>
    <property type="match status" value="1"/>
</dbReference>
<dbReference type="GO" id="GO:0043138">
    <property type="term" value="F:3'-5' DNA helicase activity"/>
    <property type="evidence" value="ECO:0007669"/>
    <property type="project" value="UniProtKB-EC"/>
</dbReference>
<dbReference type="CDD" id="cd17992">
    <property type="entry name" value="DEXHc_RecG"/>
    <property type="match status" value="1"/>
</dbReference>
<evidence type="ECO:0000256" key="1">
    <source>
        <dbReference type="ARBA" id="ARBA00007504"/>
    </source>
</evidence>
<dbReference type="InterPro" id="IPR012340">
    <property type="entry name" value="NA-bd_OB-fold"/>
</dbReference>
<keyword evidence="8" id="KW-0238">DNA-binding</keyword>
<organism evidence="19">
    <name type="scientific">marine metagenome</name>
    <dbReference type="NCBI Taxonomy" id="408172"/>
    <lineage>
        <taxon>unclassified sequences</taxon>
        <taxon>metagenomes</taxon>
        <taxon>ecological metagenomes</taxon>
    </lineage>
</organism>
<dbReference type="GO" id="GO:0005524">
    <property type="term" value="F:ATP binding"/>
    <property type="evidence" value="ECO:0007669"/>
    <property type="project" value="UniProtKB-KW"/>
</dbReference>
<dbReference type="InterPro" id="IPR033454">
    <property type="entry name" value="RecG_wedge"/>
</dbReference>
<dbReference type="SUPFAM" id="SSF50249">
    <property type="entry name" value="Nucleic acid-binding proteins"/>
    <property type="match status" value="1"/>
</dbReference>
<proteinExistence type="inferred from homology"/>
<keyword evidence="3" id="KW-0547">Nucleotide-binding</keyword>
<name>A0A381UBJ4_9ZZZZ</name>
<evidence type="ECO:0000256" key="7">
    <source>
        <dbReference type="ARBA" id="ARBA00022840"/>
    </source>
</evidence>
<evidence type="ECO:0000256" key="2">
    <source>
        <dbReference type="ARBA" id="ARBA00017846"/>
    </source>
</evidence>
<comment type="similarity">
    <text evidence="1">Belongs to the helicase family. RecG subfamily.</text>
</comment>
<evidence type="ECO:0000313" key="19">
    <source>
        <dbReference type="EMBL" id="SVA25509.1"/>
    </source>
</evidence>
<evidence type="ECO:0000256" key="9">
    <source>
        <dbReference type="ARBA" id="ARBA00023172"/>
    </source>
</evidence>
<dbReference type="Pfam" id="PF17191">
    <property type="entry name" value="RecG_wedge"/>
    <property type="match status" value="1"/>
</dbReference>
<evidence type="ECO:0000256" key="12">
    <source>
        <dbReference type="ARBA" id="ARBA00034617"/>
    </source>
</evidence>